<comment type="caution">
    <text evidence="1">The sequence shown here is derived from an EMBL/GenBank/DDBJ whole genome shotgun (WGS) entry which is preliminary data.</text>
</comment>
<evidence type="ECO:0000313" key="1">
    <source>
        <dbReference type="EMBL" id="GBP39605.1"/>
    </source>
</evidence>
<name>A0A4C1VPB6_EUMVA</name>
<sequence>MYISALSQTQLALTCGSVYVLEADPHINKRRSNDAPSQEVMCERDIYYFPWRNSITISLVPLSRWNAALECVLLMRARVIKYWPDKNNIAVVDRKAISTENNLLQPYNARVCAPVDTPLCDDFAKIKSFLGPELNAKSLKKGYFEN</sequence>
<gene>
    <name evidence="1" type="ORF">EVAR_26688_1</name>
</gene>
<proteinExistence type="predicted"/>
<reference evidence="1 2" key="1">
    <citation type="journal article" date="2019" name="Commun. Biol.">
        <title>The bagworm genome reveals a unique fibroin gene that provides high tensile strength.</title>
        <authorList>
            <person name="Kono N."/>
            <person name="Nakamura H."/>
            <person name="Ohtoshi R."/>
            <person name="Tomita M."/>
            <person name="Numata K."/>
            <person name="Arakawa K."/>
        </authorList>
    </citation>
    <scope>NUCLEOTIDE SEQUENCE [LARGE SCALE GENOMIC DNA]</scope>
</reference>
<dbReference type="EMBL" id="BGZK01000368">
    <property type="protein sequence ID" value="GBP39605.1"/>
    <property type="molecule type" value="Genomic_DNA"/>
</dbReference>
<organism evidence="1 2">
    <name type="scientific">Eumeta variegata</name>
    <name type="common">Bagworm moth</name>
    <name type="synonym">Eumeta japonica</name>
    <dbReference type="NCBI Taxonomy" id="151549"/>
    <lineage>
        <taxon>Eukaryota</taxon>
        <taxon>Metazoa</taxon>
        <taxon>Ecdysozoa</taxon>
        <taxon>Arthropoda</taxon>
        <taxon>Hexapoda</taxon>
        <taxon>Insecta</taxon>
        <taxon>Pterygota</taxon>
        <taxon>Neoptera</taxon>
        <taxon>Endopterygota</taxon>
        <taxon>Lepidoptera</taxon>
        <taxon>Glossata</taxon>
        <taxon>Ditrysia</taxon>
        <taxon>Tineoidea</taxon>
        <taxon>Psychidae</taxon>
        <taxon>Oiketicinae</taxon>
        <taxon>Eumeta</taxon>
    </lineage>
</organism>
<protein>
    <submittedName>
        <fullName evidence="1">Uncharacterized protein</fullName>
    </submittedName>
</protein>
<keyword evidence="2" id="KW-1185">Reference proteome</keyword>
<evidence type="ECO:0000313" key="2">
    <source>
        <dbReference type="Proteomes" id="UP000299102"/>
    </source>
</evidence>
<dbReference type="Proteomes" id="UP000299102">
    <property type="component" value="Unassembled WGS sequence"/>
</dbReference>
<accession>A0A4C1VPB6</accession>
<dbReference type="AlphaFoldDB" id="A0A4C1VPB6"/>